<sequence>MECKQVWGVYWSATGNTRRVVERLAAGLADGLGQSCRMVDLTPQNARAQPRRFRAGDLVVVGLPTYAGKLPNKILPDVQTKLQGGGALAVGVVTFGNRSFDNALAELCVTLETDGFHTVAAAAFVGRHAFTDRLAAGRPDGDDLRQADAFARCVAERVRALAAPPAPAAVPGDAAAAYYVPRGTDGQPAKFLKAKPQTDPGRCCGCGVCARVCPMGAINPADVTQVTGTCIKCQACVRRCTRGAKYFDDAAFQSHVAMLEQNFSKPAENSVFL</sequence>
<feature type="domain" description="Flavodoxin-like" evidence="4">
    <location>
        <begin position="6"/>
        <end position="155"/>
    </location>
</feature>
<dbReference type="InterPro" id="IPR017896">
    <property type="entry name" value="4Fe4S_Fe-S-bd"/>
</dbReference>
<accession>A0A8J6M4M7</accession>
<dbReference type="GO" id="GO:0016651">
    <property type="term" value="F:oxidoreductase activity, acting on NAD(P)H"/>
    <property type="evidence" value="ECO:0007669"/>
    <property type="project" value="UniProtKB-ARBA"/>
</dbReference>
<dbReference type="Pfam" id="PF00037">
    <property type="entry name" value="Fer4"/>
    <property type="match status" value="1"/>
</dbReference>
<proteinExistence type="predicted"/>
<dbReference type="Gene3D" id="3.30.70.20">
    <property type="match status" value="1"/>
</dbReference>
<dbReference type="AlphaFoldDB" id="A0A8J6M4M7"/>
<evidence type="ECO:0000256" key="2">
    <source>
        <dbReference type="ARBA" id="ARBA00023004"/>
    </source>
</evidence>
<dbReference type="GO" id="GO:0051536">
    <property type="term" value="F:iron-sulfur cluster binding"/>
    <property type="evidence" value="ECO:0007669"/>
    <property type="project" value="UniProtKB-KW"/>
</dbReference>
<evidence type="ECO:0000259" key="5">
    <source>
        <dbReference type="PROSITE" id="PS51379"/>
    </source>
</evidence>
<keyword evidence="3" id="KW-0411">Iron-sulfur</keyword>
<dbReference type="PANTHER" id="PTHR43122">
    <property type="entry name" value="FERREDOXIN SUBUNIT OF PYRUVATE:FLAVODOXIN OXIDOREDUCTASE-RELATED"/>
    <property type="match status" value="1"/>
</dbReference>
<keyword evidence="2" id="KW-0408">Iron</keyword>
<dbReference type="SUPFAM" id="SSF52218">
    <property type="entry name" value="Flavoproteins"/>
    <property type="match status" value="1"/>
</dbReference>
<evidence type="ECO:0000313" key="6">
    <source>
        <dbReference type="EMBL" id="MBC5732782.1"/>
    </source>
</evidence>
<keyword evidence="1" id="KW-0479">Metal-binding</keyword>
<evidence type="ECO:0000256" key="1">
    <source>
        <dbReference type="ARBA" id="ARBA00022723"/>
    </source>
</evidence>
<dbReference type="InterPro" id="IPR008254">
    <property type="entry name" value="Flavodoxin/NO_synth"/>
</dbReference>
<organism evidence="6 7">
    <name type="scientific">Lawsonibacter hominis</name>
    <dbReference type="NCBI Taxonomy" id="2763053"/>
    <lineage>
        <taxon>Bacteria</taxon>
        <taxon>Bacillati</taxon>
        <taxon>Bacillota</taxon>
        <taxon>Clostridia</taxon>
        <taxon>Eubacteriales</taxon>
        <taxon>Oscillospiraceae</taxon>
        <taxon>Lawsonibacter</taxon>
    </lineage>
</organism>
<reference evidence="6" key="1">
    <citation type="submission" date="2020-08" db="EMBL/GenBank/DDBJ databases">
        <title>Genome public.</title>
        <authorList>
            <person name="Liu C."/>
            <person name="Sun Q."/>
        </authorList>
    </citation>
    <scope>NUCLEOTIDE SEQUENCE</scope>
    <source>
        <strain evidence="6">NSJ-51</strain>
    </source>
</reference>
<dbReference type="GO" id="GO:0010181">
    <property type="term" value="F:FMN binding"/>
    <property type="evidence" value="ECO:0007669"/>
    <property type="project" value="InterPro"/>
</dbReference>
<comment type="caution">
    <text evidence="6">The sequence shown here is derived from an EMBL/GenBank/DDBJ whole genome shotgun (WGS) entry which is preliminary data.</text>
</comment>
<dbReference type="GO" id="GO:0046872">
    <property type="term" value="F:metal ion binding"/>
    <property type="evidence" value="ECO:0007669"/>
    <property type="project" value="UniProtKB-KW"/>
</dbReference>
<dbReference type="SUPFAM" id="SSF54862">
    <property type="entry name" value="4Fe-4S ferredoxins"/>
    <property type="match status" value="1"/>
</dbReference>
<evidence type="ECO:0000259" key="4">
    <source>
        <dbReference type="PROSITE" id="PS50902"/>
    </source>
</evidence>
<gene>
    <name evidence="6" type="ORF">H8S57_03440</name>
</gene>
<dbReference type="InterPro" id="IPR017900">
    <property type="entry name" value="4Fe4S_Fe_S_CS"/>
</dbReference>
<keyword evidence="7" id="KW-1185">Reference proteome</keyword>
<dbReference type="PROSITE" id="PS50902">
    <property type="entry name" value="FLAVODOXIN_LIKE"/>
    <property type="match status" value="1"/>
</dbReference>
<feature type="domain" description="4Fe-4S ferredoxin-type" evidence="5">
    <location>
        <begin position="194"/>
        <end position="223"/>
    </location>
</feature>
<evidence type="ECO:0000313" key="7">
    <source>
        <dbReference type="Proteomes" id="UP000661435"/>
    </source>
</evidence>
<dbReference type="PANTHER" id="PTHR43122:SF1">
    <property type="entry name" value="IRON-SULFUR-BINDING PROTEIN"/>
    <property type="match status" value="1"/>
</dbReference>
<dbReference type="InterPro" id="IPR029039">
    <property type="entry name" value="Flavoprotein-like_sf"/>
</dbReference>
<dbReference type="PROSITE" id="PS51379">
    <property type="entry name" value="4FE4S_FER_2"/>
    <property type="match status" value="1"/>
</dbReference>
<dbReference type="Gene3D" id="3.40.50.360">
    <property type="match status" value="1"/>
</dbReference>
<dbReference type="Proteomes" id="UP000661435">
    <property type="component" value="Unassembled WGS sequence"/>
</dbReference>
<dbReference type="PROSITE" id="PS00198">
    <property type="entry name" value="4FE4S_FER_1"/>
    <property type="match status" value="1"/>
</dbReference>
<evidence type="ECO:0000256" key="3">
    <source>
        <dbReference type="ARBA" id="ARBA00023014"/>
    </source>
</evidence>
<name>A0A8J6M4M7_9FIRM</name>
<dbReference type="EMBL" id="JACOPP010000003">
    <property type="protein sequence ID" value="MBC5732782.1"/>
    <property type="molecule type" value="Genomic_DNA"/>
</dbReference>
<protein>
    <submittedName>
        <fullName evidence="6">4Fe-4S binding protein</fullName>
    </submittedName>
</protein>
<dbReference type="RefSeq" id="WP_186906683.1">
    <property type="nucleotide sequence ID" value="NZ_JACOPP010000003.1"/>
</dbReference>